<name>A0ABY6MP83_9BACT</name>
<evidence type="ECO:0000259" key="5">
    <source>
        <dbReference type="Pfam" id="PF04542"/>
    </source>
</evidence>
<feature type="domain" description="RNA polymerase sigma factor 70 region 4 type 2" evidence="6">
    <location>
        <begin position="124"/>
        <end position="174"/>
    </location>
</feature>
<proteinExistence type="inferred from homology"/>
<dbReference type="InterPro" id="IPR007627">
    <property type="entry name" value="RNA_pol_sigma70_r2"/>
</dbReference>
<sequence length="195" mass="22920">MSEHIKKEQELISKIQKGDESAFVEVYHLYWKRLFNFGYKKLAKKEIVEGIVQEVFIDFWTKRQTLDIHSSLTSYLFTAVNYKIINQYKSQVVRENFAQKERKKGEQNDSSTDDKVLFDDLKANLKRVINRLPAQRRQVYQLRHNQGLSNIEIAQTLQISVSTVEKHMIKAMKDIRTGLREFTFSISIMALLSSI</sequence>
<keyword evidence="8" id="KW-1185">Reference proteome</keyword>
<dbReference type="Proteomes" id="UP001163156">
    <property type="component" value="Chromosome"/>
</dbReference>
<keyword evidence="3" id="KW-0731">Sigma factor</keyword>
<evidence type="ECO:0000256" key="4">
    <source>
        <dbReference type="ARBA" id="ARBA00023163"/>
    </source>
</evidence>
<evidence type="ECO:0000256" key="3">
    <source>
        <dbReference type="ARBA" id="ARBA00023082"/>
    </source>
</evidence>
<keyword evidence="2" id="KW-0805">Transcription regulation</keyword>
<dbReference type="InterPro" id="IPR014327">
    <property type="entry name" value="RNA_pol_sigma70_bacteroid"/>
</dbReference>
<dbReference type="EMBL" id="CP110226">
    <property type="protein sequence ID" value="UZD24202.1"/>
    <property type="molecule type" value="Genomic_DNA"/>
</dbReference>
<evidence type="ECO:0000256" key="1">
    <source>
        <dbReference type="ARBA" id="ARBA00010641"/>
    </source>
</evidence>
<reference evidence="7" key="1">
    <citation type="submission" date="2022-10" db="EMBL/GenBank/DDBJ databases">
        <title>Algoriphagus sp. a novel bacteria isolate from halophytes salicornia europaea.</title>
        <authorList>
            <person name="Peng Y."/>
            <person name="Jiang L."/>
            <person name="Lee J."/>
        </authorList>
    </citation>
    <scope>NUCLEOTIDE SEQUENCE</scope>
    <source>
        <strain evidence="7">TR-M5</strain>
    </source>
</reference>
<dbReference type="Pfam" id="PF08281">
    <property type="entry name" value="Sigma70_r4_2"/>
    <property type="match status" value="1"/>
</dbReference>
<dbReference type="SUPFAM" id="SSF88946">
    <property type="entry name" value="Sigma2 domain of RNA polymerase sigma factors"/>
    <property type="match status" value="1"/>
</dbReference>
<evidence type="ECO:0000313" key="7">
    <source>
        <dbReference type="EMBL" id="UZD24202.1"/>
    </source>
</evidence>
<dbReference type="Pfam" id="PF04542">
    <property type="entry name" value="Sigma70_r2"/>
    <property type="match status" value="1"/>
</dbReference>
<organism evidence="7 8">
    <name type="scientific">Algoriphagus halophytocola</name>
    <dbReference type="NCBI Taxonomy" id="2991499"/>
    <lineage>
        <taxon>Bacteria</taxon>
        <taxon>Pseudomonadati</taxon>
        <taxon>Bacteroidota</taxon>
        <taxon>Cytophagia</taxon>
        <taxon>Cytophagales</taxon>
        <taxon>Cyclobacteriaceae</taxon>
        <taxon>Algoriphagus</taxon>
    </lineage>
</organism>
<dbReference type="NCBIfam" id="TIGR02937">
    <property type="entry name" value="sigma70-ECF"/>
    <property type="match status" value="1"/>
</dbReference>
<evidence type="ECO:0000313" key="8">
    <source>
        <dbReference type="Proteomes" id="UP001163156"/>
    </source>
</evidence>
<gene>
    <name evidence="7" type="ORF">OM944_06810</name>
</gene>
<accession>A0ABY6MP83</accession>
<dbReference type="InterPro" id="IPR014284">
    <property type="entry name" value="RNA_pol_sigma-70_dom"/>
</dbReference>
<evidence type="ECO:0000256" key="2">
    <source>
        <dbReference type="ARBA" id="ARBA00023015"/>
    </source>
</evidence>
<dbReference type="InterPro" id="IPR013325">
    <property type="entry name" value="RNA_pol_sigma_r2"/>
</dbReference>
<dbReference type="PANTHER" id="PTHR43133">
    <property type="entry name" value="RNA POLYMERASE ECF-TYPE SIGMA FACTO"/>
    <property type="match status" value="1"/>
</dbReference>
<dbReference type="RefSeq" id="WP_264810919.1">
    <property type="nucleotide sequence ID" value="NZ_CP110226.1"/>
</dbReference>
<dbReference type="InterPro" id="IPR039425">
    <property type="entry name" value="RNA_pol_sigma-70-like"/>
</dbReference>
<dbReference type="NCBIfam" id="TIGR02985">
    <property type="entry name" value="Sig70_bacteroi1"/>
    <property type="match status" value="1"/>
</dbReference>
<dbReference type="PANTHER" id="PTHR43133:SF46">
    <property type="entry name" value="RNA POLYMERASE SIGMA-70 FACTOR ECF SUBFAMILY"/>
    <property type="match status" value="1"/>
</dbReference>
<feature type="domain" description="RNA polymerase sigma-70 region 2" evidence="5">
    <location>
        <begin position="27"/>
        <end position="91"/>
    </location>
</feature>
<dbReference type="SUPFAM" id="SSF88659">
    <property type="entry name" value="Sigma3 and sigma4 domains of RNA polymerase sigma factors"/>
    <property type="match status" value="1"/>
</dbReference>
<dbReference type="InterPro" id="IPR013249">
    <property type="entry name" value="RNA_pol_sigma70_r4_t2"/>
</dbReference>
<keyword evidence="4" id="KW-0804">Transcription</keyword>
<comment type="similarity">
    <text evidence="1">Belongs to the sigma-70 factor family. ECF subfamily.</text>
</comment>
<dbReference type="InterPro" id="IPR013324">
    <property type="entry name" value="RNA_pol_sigma_r3/r4-like"/>
</dbReference>
<dbReference type="Gene3D" id="1.10.10.10">
    <property type="entry name" value="Winged helix-like DNA-binding domain superfamily/Winged helix DNA-binding domain"/>
    <property type="match status" value="1"/>
</dbReference>
<dbReference type="InterPro" id="IPR036388">
    <property type="entry name" value="WH-like_DNA-bd_sf"/>
</dbReference>
<protein>
    <submittedName>
        <fullName evidence="7">RNA polymerase sigma-70 factor</fullName>
    </submittedName>
</protein>
<dbReference type="Gene3D" id="1.10.1740.10">
    <property type="match status" value="1"/>
</dbReference>
<evidence type="ECO:0000259" key="6">
    <source>
        <dbReference type="Pfam" id="PF08281"/>
    </source>
</evidence>